<dbReference type="EMBL" id="JADEXQ010000013">
    <property type="protein sequence ID" value="MBE9029249.1"/>
    <property type="molecule type" value="Genomic_DNA"/>
</dbReference>
<proteinExistence type="predicted"/>
<dbReference type="RefSeq" id="WP_264324069.1">
    <property type="nucleotide sequence ID" value="NZ_JADEXQ010000013.1"/>
</dbReference>
<dbReference type="GO" id="GO:0003700">
    <property type="term" value="F:DNA-binding transcription factor activity"/>
    <property type="evidence" value="ECO:0007669"/>
    <property type="project" value="InterPro"/>
</dbReference>
<dbReference type="PANTHER" id="PTHR33164:SF43">
    <property type="entry name" value="HTH-TYPE TRANSCRIPTIONAL REPRESSOR YETL"/>
    <property type="match status" value="1"/>
</dbReference>
<keyword evidence="3" id="KW-1185">Reference proteome</keyword>
<sequence length="176" mass="20037">MLSPRDLPQHDALKAMAQRYPELDVAAVDTCLTLLKTAHDIHAIIDANFAKYDLSAGKFTVLMLLYQADRALIPEEFLTPSECATMAGVTRGTITGLLDGLERQNWLQRQHHPDDKRRQIITLTVNGRQRLEAMLPEHFRLVSAVSQPLTSDEMLTLKDLLFKLHRHRPVIDRPHD</sequence>
<dbReference type="PROSITE" id="PS50995">
    <property type="entry name" value="HTH_MARR_2"/>
    <property type="match status" value="1"/>
</dbReference>
<organism evidence="2 3">
    <name type="scientific">Romeriopsis navalis LEGE 11480</name>
    <dbReference type="NCBI Taxonomy" id="2777977"/>
    <lineage>
        <taxon>Bacteria</taxon>
        <taxon>Bacillati</taxon>
        <taxon>Cyanobacteriota</taxon>
        <taxon>Cyanophyceae</taxon>
        <taxon>Leptolyngbyales</taxon>
        <taxon>Leptolyngbyaceae</taxon>
        <taxon>Romeriopsis</taxon>
        <taxon>Romeriopsis navalis</taxon>
    </lineage>
</organism>
<reference evidence="2" key="1">
    <citation type="submission" date="2020-10" db="EMBL/GenBank/DDBJ databases">
        <authorList>
            <person name="Castelo-Branco R."/>
            <person name="Eusebio N."/>
            <person name="Adriana R."/>
            <person name="Vieira A."/>
            <person name="Brugerolle De Fraissinette N."/>
            <person name="Rezende De Castro R."/>
            <person name="Schneider M.P."/>
            <person name="Vasconcelos V."/>
            <person name="Leao P.N."/>
        </authorList>
    </citation>
    <scope>NUCLEOTIDE SEQUENCE</scope>
    <source>
        <strain evidence="2">LEGE 11480</strain>
    </source>
</reference>
<dbReference type="InterPro" id="IPR039422">
    <property type="entry name" value="MarR/SlyA-like"/>
</dbReference>
<dbReference type="SMART" id="SM00347">
    <property type="entry name" value="HTH_MARR"/>
    <property type="match status" value="1"/>
</dbReference>
<dbReference type="InterPro" id="IPR036390">
    <property type="entry name" value="WH_DNA-bd_sf"/>
</dbReference>
<dbReference type="GO" id="GO:0006950">
    <property type="term" value="P:response to stress"/>
    <property type="evidence" value="ECO:0007669"/>
    <property type="project" value="TreeGrafter"/>
</dbReference>
<dbReference type="PRINTS" id="PR00598">
    <property type="entry name" value="HTHMARR"/>
</dbReference>
<dbReference type="AlphaFoldDB" id="A0A928VNJ1"/>
<dbReference type="PANTHER" id="PTHR33164">
    <property type="entry name" value="TRANSCRIPTIONAL REGULATOR, MARR FAMILY"/>
    <property type="match status" value="1"/>
</dbReference>
<dbReference type="Proteomes" id="UP000625316">
    <property type="component" value="Unassembled WGS sequence"/>
</dbReference>
<comment type="caution">
    <text evidence="2">The sequence shown here is derived from an EMBL/GenBank/DDBJ whole genome shotgun (WGS) entry which is preliminary data.</text>
</comment>
<name>A0A928VNJ1_9CYAN</name>
<dbReference type="InterPro" id="IPR000835">
    <property type="entry name" value="HTH_MarR-typ"/>
</dbReference>
<feature type="domain" description="HTH marR-type" evidence="1">
    <location>
        <begin position="9"/>
        <end position="166"/>
    </location>
</feature>
<accession>A0A928VNJ1</accession>
<dbReference type="Pfam" id="PF01047">
    <property type="entry name" value="MarR"/>
    <property type="match status" value="1"/>
</dbReference>
<evidence type="ECO:0000313" key="3">
    <source>
        <dbReference type="Proteomes" id="UP000625316"/>
    </source>
</evidence>
<evidence type="ECO:0000313" key="2">
    <source>
        <dbReference type="EMBL" id="MBE9029249.1"/>
    </source>
</evidence>
<dbReference type="InterPro" id="IPR036388">
    <property type="entry name" value="WH-like_DNA-bd_sf"/>
</dbReference>
<dbReference type="SUPFAM" id="SSF46785">
    <property type="entry name" value="Winged helix' DNA-binding domain"/>
    <property type="match status" value="1"/>
</dbReference>
<dbReference type="Gene3D" id="1.10.10.10">
    <property type="entry name" value="Winged helix-like DNA-binding domain superfamily/Winged helix DNA-binding domain"/>
    <property type="match status" value="1"/>
</dbReference>
<evidence type="ECO:0000259" key="1">
    <source>
        <dbReference type="PROSITE" id="PS50995"/>
    </source>
</evidence>
<protein>
    <submittedName>
        <fullName evidence="2">MarR family transcriptional regulator</fullName>
    </submittedName>
</protein>
<gene>
    <name evidence="2" type="ORF">IQ266_05675</name>
</gene>